<dbReference type="EMBL" id="MW004545">
    <property type="protein sequence ID" value="QPI18406.1"/>
    <property type="molecule type" value="Genomic_DNA"/>
</dbReference>
<name>A0A7S9XGL6_9CAUD</name>
<sequence>MTLFLTGDILFPVRNIFLGGCIMTENLTTKPLEELSPTEFFERVKQNKKENQDADLDRYYANALRMLEKAIKTKQDRQISLLRHHIRTIQLEKEIRDMGITTFVYSEDIENFIENVENRSVKLADLKDFPREIPDEVVPVIERVQDKFDRLVIMFTDYTDEVGQQVAKDNRDKDPILFGIFLDETSDYVMERMYFLADWEDEYCDLTLDKLIEENRELTGEEIAFYCETVNPDELLTLADNYNDKLKRTNSEYKEPEKKPPFSKVRSWLGL</sequence>
<organism evidence="1 2">
    <name type="scientific">Enterococcus phage EFGrNG</name>
    <dbReference type="NCBI Taxonomy" id="2777301"/>
    <lineage>
        <taxon>Viruses</taxon>
        <taxon>Duplodnaviria</taxon>
        <taxon>Heunggongvirae</taxon>
        <taxon>Uroviricota</taxon>
        <taxon>Caudoviricetes</taxon>
        <taxon>Herelleviridae</taxon>
        <taxon>Brockvirinae</taxon>
        <taxon>Schiekvirus</taxon>
        <taxon>Schiekvirus Efgrng</taxon>
    </lineage>
</organism>
<keyword evidence="2" id="KW-1185">Reference proteome</keyword>
<evidence type="ECO:0000313" key="2">
    <source>
        <dbReference type="Proteomes" id="UP000594510"/>
    </source>
</evidence>
<reference evidence="1 2" key="1">
    <citation type="submission" date="2020-09" db="EMBL/GenBank/DDBJ databases">
        <authorList>
            <person name="Gold N."/>
            <person name="Khalifa L."/>
            <person name="Gelman D."/>
            <person name="Alkalay-Oren S."/>
            <person name="Coppenhagen-Glazer S."/>
            <person name="Hazan R."/>
        </authorList>
    </citation>
    <scope>NUCLEOTIDE SEQUENCE [LARGE SCALE GENOMIC DNA]</scope>
</reference>
<dbReference type="Proteomes" id="UP000594510">
    <property type="component" value="Segment"/>
</dbReference>
<proteinExistence type="predicted"/>
<protein>
    <submittedName>
        <fullName evidence="1">Uncharacterized protein</fullName>
    </submittedName>
</protein>
<accession>A0A7S9XGL6</accession>
<evidence type="ECO:0000313" key="1">
    <source>
        <dbReference type="EMBL" id="QPI18406.1"/>
    </source>
</evidence>